<dbReference type="SMART" id="SM00060">
    <property type="entry name" value="FN3"/>
    <property type="match status" value="2"/>
</dbReference>
<evidence type="ECO:0000259" key="4">
    <source>
        <dbReference type="PROSITE" id="PS50853"/>
    </source>
</evidence>
<keyword evidence="3" id="KW-0732">Signal</keyword>
<proteinExistence type="predicted"/>
<evidence type="ECO:0000256" key="3">
    <source>
        <dbReference type="SAM" id="SignalP"/>
    </source>
</evidence>
<dbReference type="CDD" id="cd00063">
    <property type="entry name" value="FN3"/>
    <property type="match status" value="1"/>
</dbReference>
<protein>
    <submittedName>
        <fullName evidence="5">Angiopoietin-1 receptor</fullName>
    </submittedName>
</protein>
<dbReference type="AlphaFoldDB" id="A0A8D8RDV5"/>
<feature type="region of interest" description="Disordered" evidence="2">
    <location>
        <begin position="230"/>
        <end position="283"/>
    </location>
</feature>
<dbReference type="InterPro" id="IPR042635">
    <property type="entry name" value="MEGF10/SREC1/2-like"/>
</dbReference>
<feature type="chain" id="PRO_5034298815" evidence="3">
    <location>
        <begin position="22"/>
        <end position="1269"/>
    </location>
</feature>
<evidence type="ECO:0000313" key="5">
    <source>
        <dbReference type="EMBL" id="CAG6649359.1"/>
    </source>
</evidence>
<evidence type="ECO:0000256" key="1">
    <source>
        <dbReference type="ARBA" id="ARBA00022536"/>
    </source>
</evidence>
<evidence type="ECO:0000256" key="2">
    <source>
        <dbReference type="SAM" id="MobiDB-lite"/>
    </source>
</evidence>
<dbReference type="SUPFAM" id="SSF49265">
    <property type="entry name" value="Fibronectin type III"/>
    <property type="match status" value="1"/>
</dbReference>
<dbReference type="PROSITE" id="PS50853">
    <property type="entry name" value="FN3"/>
    <property type="match status" value="1"/>
</dbReference>
<sequence length="1269" mass="143893">MGHIFLTCLFTCVILTSLSKAELTDVTTIYQVLNLNSDPSNEPSNALCHVSIHSGSESRYLPYLINNELVFPKVSSLQDGKVKSSVKHNLDVDYDLNNALLFDSNNHTNTRWTFDNTRYRISDLSTTHANHDEPLYSKLIKQIRVKFILNGNDYESLKEIVANKSGRSTNATTSNEEPDSNANVPDIIHQSELFHHQCKACRVDLYKLNNQSSWDLKLMGNFDYEKEDSVERSMEYEDDGDFTDGGQSQSRTGLGHISTQSDSKQTVSQPYLRSNTRQPESPVEQISLPYTNQLLFTYNLDNENEAILKPKLTSKEQTKYVLKVEFKVQSYFKMAFLINNSTDKDDDDLIEITIRGACNDVTNTLETSYFVDISTGSDFRSWSINGTNTRHQTITFLFKSREYVYMQVGLVDHRIELHGARLSQVEVIPICFDNGFGTFQYELYDSTFSYFSLDLDRTKFFSVPAGTPSLTSPWIVPGGNELCLTILYSSGTSDESSYEYACFNENNMSKEISVKVEQKLAQVTTTSDALTYCVERNGHFVRMIINHNESLTASSPPAYRFLVTISFMVKLRLIYASNCAADYGYPVKHAQDTCDAIEKVAYDVAYHHNYNKQGRGVRYCANLGKHVQGSCVCPPGFSGDHCEESCGADTFGVDCSGKCPTNSTTANAESVLPSLSQSAAMSPFCQGPQCGNNASASVASSHSCRGALLCTHYGCVCAPGYHGKYCSQHCTQGYYGNECKARCGQCAGNTACNIYTGQCTEGCATAYLIAPYCQHSYPYVTRALQVLNMTHFSILLRVDTHPNYIKGHFNDDNTSYWYMIQGRSLSWNTMHSSSKFLLDFSHPNSTSRDVWIENLVPGEQYSFQIVLYDTKDNRTHDPHSAPVINVTTECIHSDYEYAYQTETTSTSMQLYWGVRNINYVELMNRSIQELKAIYKKQLAKVTTVDTLNRLLTKYNTSLEDVEELFNQSLNIVYRVFECKRRHYNVRVRKINGQRGQKVKIKHIESGFQLKDLDPGHAYFVNLYWEDNNRTMKDIFRGILRTKNEVSEMSVKSAERGNLVLIKWNSTDPRVDKSKSSRSDSRTNPPPKNSNKSKPSELSQTVYYIKYRINQQQACLNKTFNDNWNVQTTTKTEYELKLNYFTKYSVFVTLNKGQTWATKYLNITVPVNVPEIAPGLLHVKDVTDHSARLAWADISLSNYECARLNGVFTEYELEVIDLARDTISVYNQTSGFSQEVDGLTPHTEYGVKLRYVNHFGKNPAVFAYVQFETL</sequence>
<dbReference type="PANTHER" id="PTHR24043:SF8">
    <property type="entry name" value="EGF-LIKE DOMAIN-CONTAINING PROTEIN"/>
    <property type="match status" value="1"/>
</dbReference>
<dbReference type="PANTHER" id="PTHR24043">
    <property type="entry name" value="SCAVENGER RECEPTOR CLASS F"/>
    <property type="match status" value="1"/>
</dbReference>
<dbReference type="EMBL" id="HBUF01157136">
    <property type="protein sequence ID" value="CAG6649359.1"/>
    <property type="molecule type" value="Transcribed_RNA"/>
</dbReference>
<dbReference type="InterPro" id="IPR003961">
    <property type="entry name" value="FN3_dom"/>
</dbReference>
<reference evidence="5" key="1">
    <citation type="submission" date="2021-05" db="EMBL/GenBank/DDBJ databases">
        <authorList>
            <person name="Alioto T."/>
            <person name="Alioto T."/>
            <person name="Gomez Garrido J."/>
        </authorList>
    </citation>
    <scope>NUCLEOTIDE SEQUENCE</scope>
</reference>
<dbReference type="Gene3D" id="2.60.40.10">
    <property type="entry name" value="Immunoglobulins"/>
    <property type="match status" value="1"/>
</dbReference>
<feature type="domain" description="Fibronectin type-III" evidence="4">
    <location>
        <begin position="1172"/>
        <end position="1269"/>
    </location>
</feature>
<organism evidence="5">
    <name type="scientific">Cacopsylla melanoneura</name>
    <dbReference type="NCBI Taxonomy" id="428564"/>
    <lineage>
        <taxon>Eukaryota</taxon>
        <taxon>Metazoa</taxon>
        <taxon>Ecdysozoa</taxon>
        <taxon>Arthropoda</taxon>
        <taxon>Hexapoda</taxon>
        <taxon>Insecta</taxon>
        <taxon>Pterygota</taxon>
        <taxon>Neoptera</taxon>
        <taxon>Paraneoptera</taxon>
        <taxon>Hemiptera</taxon>
        <taxon>Sternorrhyncha</taxon>
        <taxon>Psylloidea</taxon>
        <taxon>Psyllidae</taxon>
        <taxon>Psyllinae</taxon>
        <taxon>Cacopsylla</taxon>
    </lineage>
</organism>
<keyword evidence="5" id="KW-0675">Receptor</keyword>
<feature type="compositionally biased region" description="Basic and acidic residues" evidence="2">
    <location>
        <begin position="1068"/>
        <end position="1080"/>
    </location>
</feature>
<dbReference type="Gene3D" id="2.170.300.10">
    <property type="entry name" value="Tie2 ligand-binding domain superfamily"/>
    <property type="match status" value="1"/>
</dbReference>
<accession>A0A8D8RDV5</accession>
<dbReference type="InterPro" id="IPR000742">
    <property type="entry name" value="EGF"/>
</dbReference>
<keyword evidence="1" id="KW-0245">EGF-like domain</keyword>
<feature type="compositionally biased region" description="Polar residues" evidence="2">
    <location>
        <begin position="245"/>
        <end position="279"/>
    </location>
</feature>
<dbReference type="GO" id="GO:0005044">
    <property type="term" value="F:scavenger receptor activity"/>
    <property type="evidence" value="ECO:0007669"/>
    <property type="project" value="InterPro"/>
</dbReference>
<feature type="signal peptide" evidence="3">
    <location>
        <begin position="1"/>
        <end position="21"/>
    </location>
</feature>
<dbReference type="PROSITE" id="PS00022">
    <property type="entry name" value="EGF_1"/>
    <property type="match status" value="1"/>
</dbReference>
<name>A0A8D8RDV5_9HEMI</name>
<feature type="region of interest" description="Disordered" evidence="2">
    <location>
        <begin position="1068"/>
        <end position="1096"/>
    </location>
</feature>
<dbReference type="InterPro" id="IPR013783">
    <property type="entry name" value="Ig-like_fold"/>
</dbReference>
<dbReference type="InterPro" id="IPR036116">
    <property type="entry name" value="FN3_sf"/>
</dbReference>